<protein>
    <submittedName>
        <fullName evidence="1 3">Uncharacterized protein</fullName>
    </submittedName>
</protein>
<evidence type="ECO:0000313" key="2">
    <source>
        <dbReference type="Proteomes" id="UP000278807"/>
    </source>
</evidence>
<dbReference type="AlphaFoldDB" id="A0A0R3U039"/>
<name>A0A0R3U039_RODNA</name>
<reference evidence="1 2" key="2">
    <citation type="submission" date="2018-11" db="EMBL/GenBank/DDBJ databases">
        <authorList>
            <consortium name="Pathogen Informatics"/>
        </authorList>
    </citation>
    <scope>NUCLEOTIDE SEQUENCE [LARGE SCALE GENOMIC DNA]</scope>
</reference>
<dbReference type="STRING" id="102285.A0A0R3U039"/>
<gene>
    <name evidence="1" type="ORF">HNAJ_LOCUS13462</name>
</gene>
<dbReference type="OrthoDB" id="18896at2759"/>
<dbReference type="Proteomes" id="UP000278807">
    <property type="component" value="Unassembled WGS sequence"/>
</dbReference>
<evidence type="ECO:0000313" key="1">
    <source>
        <dbReference type="EMBL" id="VDO16014.1"/>
    </source>
</evidence>
<dbReference type="Gene3D" id="2.60.40.150">
    <property type="entry name" value="C2 domain"/>
    <property type="match status" value="1"/>
</dbReference>
<dbReference type="EMBL" id="UZAE01015477">
    <property type="protein sequence ID" value="VDO16014.1"/>
    <property type="molecule type" value="Genomic_DNA"/>
</dbReference>
<reference evidence="3" key="1">
    <citation type="submission" date="2017-02" db="UniProtKB">
        <authorList>
            <consortium name="WormBaseParasite"/>
        </authorList>
    </citation>
    <scope>IDENTIFICATION</scope>
</reference>
<evidence type="ECO:0000313" key="3">
    <source>
        <dbReference type="WBParaSite" id="HNAJ_0001348801-mRNA-1"/>
    </source>
</evidence>
<dbReference type="InterPro" id="IPR035892">
    <property type="entry name" value="C2_domain_sf"/>
</dbReference>
<organism evidence="3">
    <name type="scientific">Rodentolepis nana</name>
    <name type="common">Dwarf tapeworm</name>
    <name type="synonym">Hymenolepis nana</name>
    <dbReference type="NCBI Taxonomy" id="102285"/>
    <lineage>
        <taxon>Eukaryota</taxon>
        <taxon>Metazoa</taxon>
        <taxon>Spiralia</taxon>
        <taxon>Lophotrochozoa</taxon>
        <taxon>Platyhelminthes</taxon>
        <taxon>Cestoda</taxon>
        <taxon>Eucestoda</taxon>
        <taxon>Cyclophyllidea</taxon>
        <taxon>Hymenolepididae</taxon>
        <taxon>Rodentolepis</taxon>
    </lineage>
</organism>
<proteinExistence type="predicted"/>
<sequence length="141" mass="14708">MISFGSEPRDKVLGVAYLQLGMADELAFLKDGDYSLFIHKMDEQEIAECKYLHKESIASIGAGSINSSGSSGGNKSSGLVGKAENGFAGHGSVAASLLNSVASSFTGRGSKQPDTLNITTLLCSNQYTTDGMLTVNASSIY</sequence>
<accession>A0A0R3U039</accession>
<dbReference type="WBParaSite" id="HNAJ_0001348801-mRNA-1">
    <property type="protein sequence ID" value="HNAJ_0001348801-mRNA-1"/>
    <property type="gene ID" value="HNAJ_0001348801"/>
</dbReference>
<keyword evidence="2" id="KW-1185">Reference proteome</keyword>